<dbReference type="PANTHER" id="PTHR42711:SF16">
    <property type="entry name" value="ABC TRANSPORTER ATP-BINDING PROTEIN"/>
    <property type="match status" value="1"/>
</dbReference>
<dbReference type="SMART" id="SM00382">
    <property type="entry name" value="AAA"/>
    <property type="match status" value="1"/>
</dbReference>
<feature type="domain" description="ABC transporter" evidence="4">
    <location>
        <begin position="1"/>
        <end position="224"/>
    </location>
</feature>
<dbReference type="InterPro" id="IPR003593">
    <property type="entry name" value="AAA+_ATPase"/>
</dbReference>
<dbReference type="CDD" id="cd03230">
    <property type="entry name" value="ABC_DR_subfamily_A"/>
    <property type="match status" value="1"/>
</dbReference>
<organism evidence="5">
    <name type="scientific">freshwater metagenome</name>
    <dbReference type="NCBI Taxonomy" id="449393"/>
    <lineage>
        <taxon>unclassified sequences</taxon>
        <taxon>metagenomes</taxon>
        <taxon>ecological metagenomes</taxon>
    </lineage>
</organism>
<dbReference type="Pfam" id="PF00005">
    <property type="entry name" value="ABC_tran"/>
    <property type="match status" value="1"/>
</dbReference>
<evidence type="ECO:0000259" key="4">
    <source>
        <dbReference type="PROSITE" id="PS50893"/>
    </source>
</evidence>
<evidence type="ECO:0000256" key="3">
    <source>
        <dbReference type="ARBA" id="ARBA00022840"/>
    </source>
</evidence>
<keyword evidence="2" id="KW-0547">Nucleotide-binding</keyword>
<protein>
    <submittedName>
        <fullName evidence="5">Unannotated protein</fullName>
    </submittedName>
</protein>
<dbReference type="PROSITE" id="PS50893">
    <property type="entry name" value="ABC_TRANSPORTER_2"/>
    <property type="match status" value="1"/>
</dbReference>
<evidence type="ECO:0000256" key="1">
    <source>
        <dbReference type="ARBA" id="ARBA00022448"/>
    </source>
</evidence>
<dbReference type="EMBL" id="CAEZSO010000120">
    <property type="protein sequence ID" value="CAB4545276.1"/>
    <property type="molecule type" value="Genomic_DNA"/>
</dbReference>
<reference evidence="5" key="1">
    <citation type="submission" date="2020-05" db="EMBL/GenBank/DDBJ databases">
        <authorList>
            <person name="Chiriac C."/>
            <person name="Salcher M."/>
            <person name="Ghai R."/>
            <person name="Kavagutti S V."/>
        </authorList>
    </citation>
    <scope>NUCLEOTIDE SEQUENCE</scope>
</reference>
<accession>A0A6J6C261</accession>
<gene>
    <name evidence="5" type="ORF">UFOPK1446_00664</name>
</gene>
<dbReference type="SUPFAM" id="SSF52540">
    <property type="entry name" value="P-loop containing nucleoside triphosphate hydrolases"/>
    <property type="match status" value="1"/>
</dbReference>
<keyword evidence="1" id="KW-0813">Transport</keyword>
<dbReference type="AlphaFoldDB" id="A0A6J6C261"/>
<evidence type="ECO:0000256" key="2">
    <source>
        <dbReference type="ARBA" id="ARBA00022741"/>
    </source>
</evidence>
<proteinExistence type="predicted"/>
<sequence length="297" mass="31502">MADLVVDYPEVRAVNGISFALEPGTVTAFLGPNGAGKTTTIEVCEGLRRPTSGTVEVFGHDPLHLAAEQRARIGVMLQSGGIPTSARAVEFVAHIASLYANPLNVNAVCERLGLHALGRTSYRRMSGGQKQTVALACAIVGRPDLIILDEPTAGLDPQARINTWELLAELKAAGVTVLLSTHYMEEAQAVADHVLIADQGALVAQGPLQELLSDGQGQLEISTPSTVDISALQSLLGPSFQVSQRLNSIFIAGAITGEVHRLVVDWCSSHDVIISGLQTNQHSLEDVFFELTGRGLQ</sequence>
<name>A0A6J6C261_9ZZZZ</name>
<dbReference type="GO" id="GO:0016887">
    <property type="term" value="F:ATP hydrolysis activity"/>
    <property type="evidence" value="ECO:0007669"/>
    <property type="project" value="InterPro"/>
</dbReference>
<dbReference type="InterPro" id="IPR003439">
    <property type="entry name" value="ABC_transporter-like_ATP-bd"/>
</dbReference>
<dbReference type="Gene3D" id="3.40.50.300">
    <property type="entry name" value="P-loop containing nucleotide triphosphate hydrolases"/>
    <property type="match status" value="1"/>
</dbReference>
<dbReference type="InterPro" id="IPR027417">
    <property type="entry name" value="P-loop_NTPase"/>
</dbReference>
<dbReference type="PANTHER" id="PTHR42711">
    <property type="entry name" value="ABC TRANSPORTER ATP-BINDING PROTEIN"/>
    <property type="match status" value="1"/>
</dbReference>
<dbReference type="GO" id="GO:0005524">
    <property type="term" value="F:ATP binding"/>
    <property type="evidence" value="ECO:0007669"/>
    <property type="project" value="UniProtKB-KW"/>
</dbReference>
<dbReference type="InterPro" id="IPR050763">
    <property type="entry name" value="ABC_transporter_ATP-binding"/>
</dbReference>
<evidence type="ECO:0000313" key="5">
    <source>
        <dbReference type="EMBL" id="CAB4545276.1"/>
    </source>
</evidence>
<keyword evidence="3" id="KW-0067">ATP-binding</keyword>